<dbReference type="PANTHER" id="PTHR47723:SF19">
    <property type="entry name" value="POLYNUCLEOTIDYL TRANSFERASE, RIBONUCLEASE H-LIKE SUPERFAMILY PROTEIN"/>
    <property type="match status" value="1"/>
</dbReference>
<evidence type="ECO:0000259" key="1">
    <source>
        <dbReference type="Pfam" id="PF13456"/>
    </source>
</evidence>
<dbReference type="Pfam" id="PF13456">
    <property type="entry name" value="RVT_3"/>
    <property type="match status" value="1"/>
</dbReference>
<dbReference type="GO" id="GO:0004523">
    <property type="term" value="F:RNA-DNA hybrid ribonuclease activity"/>
    <property type="evidence" value="ECO:0007669"/>
    <property type="project" value="InterPro"/>
</dbReference>
<feature type="domain" description="RNase H type-1" evidence="1">
    <location>
        <begin position="161"/>
        <end position="280"/>
    </location>
</feature>
<name>A0A9W7H7R4_HIBTR</name>
<dbReference type="PANTHER" id="PTHR47723">
    <property type="entry name" value="OS05G0353850 PROTEIN"/>
    <property type="match status" value="1"/>
</dbReference>
<evidence type="ECO:0008006" key="5">
    <source>
        <dbReference type="Google" id="ProtNLM"/>
    </source>
</evidence>
<dbReference type="InterPro" id="IPR053151">
    <property type="entry name" value="RNase_H-like"/>
</dbReference>
<comment type="caution">
    <text evidence="3">The sequence shown here is derived from an EMBL/GenBank/DDBJ whole genome shotgun (WGS) entry which is preliminary data.</text>
</comment>
<dbReference type="AlphaFoldDB" id="A0A9W7H7R4"/>
<dbReference type="Pfam" id="PF13966">
    <property type="entry name" value="zf-RVT"/>
    <property type="match status" value="1"/>
</dbReference>
<evidence type="ECO:0000313" key="4">
    <source>
        <dbReference type="Proteomes" id="UP001165190"/>
    </source>
</evidence>
<protein>
    <recommendedName>
        <fullName evidence="5">RNase H type-1 domain-containing protein</fullName>
    </recommendedName>
</protein>
<dbReference type="EMBL" id="BSYR01000010">
    <property type="protein sequence ID" value="GMI72547.1"/>
    <property type="molecule type" value="Genomic_DNA"/>
</dbReference>
<dbReference type="OrthoDB" id="1001820at2759"/>
<dbReference type="InterPro" id="IPR002156">
    <property type="entry name" value="RNaseH_domain"/>
</dbReference>
<dbReference type="InterPro" id="IPR012337">
    <property type="entry name" value="RNaseH-like_sf"/>
</dbReference>
<feature type="domain" description="Reverse transcriptase zinc-binding" evidence="2">
    <location>
        <begin position="2"/>
        <end position="46"/>
    </location>
</feature>
<sequence length="308" mass="34670">MHGKLMTNAERYRRHITVDNSCHGCDTMVEDIMHVLRDCPAARDVWNHVLQANAARRFFAMGFEDWVQENLSTTATMQQGTSSWNILFAIICWLLWKDRCNKVFNSRPGGSYFVLLEASRLYQDCVSLIHNGATRNCGRAGPNSRDVVKWQPPNPGRVKVNIDGAVRGAVKQASIGGVIRNDAGDWVFGFVRNIGACTALMAELWAAYDALIFVWERGFRSVDLKTDNKTMATILNMESSILSDNALVQRLRKLVLQQWDLSVRFIYREANMVADKLASLAQNRQGGCLVFDTPPPEVTQLITDDIGR</sequence>
<evidence type="ECO:0000313" key="3">
    <source>
        <dbReference type="EMBL" id="GMI72547.1"/>
    </source>
</evidence>
<proteinExistence type="predicted"/>
<dbReference type="InterPro" id="IPR036397">
    <property type="entry name" value="RNaseH_sf"/>
</dbReference>
<organism evidence="3 4">
    <name type="scientific">Hibiscus trionum</name>
    <name type="common">Flower of an hour</name>
    <dbReference type="NCBI Taxonomy" id="183268"/>
    <lineage>
        <taxon>Eukaryota</taxon>
        <taxon>Viridiplantae</taxon>
        <taxon>Streptophyta</taxon>
        <taxon>Embryophyta</taxon>
        <taxon>Tracheophyta</taxon>
        <taxon>Spermatophyta</taxon>
        <taxon>Magnoliopsida</taxon>
        <taxon>eudicotyledons</taxon>
        <taxon>Gunneridae</taxon>
        <taxon>Pentapetalae</taxon>
        <taxon>rosids</taxon>
        <taxon>malvids</taxon>
        <taxon>Malvales</taxon>
        <taxon>Malvaceae</taxon>
        <taxon>Malvoideae</taxon>
        <taxon>Hibiscus</taxon>
    </lineage>
</organism>
<dbReference type="InterPro" id="IPR044730">
    <property type="entry name" value="RNase_H-like_dom_plant"/>
</dbReference>
<gene>
    <name evidence="3" type="ORF">HRI_000924000</name>
</gene>
<dbReference type="InterPro" id="IPR026960">
    <property type="entry name" value="RVT-Znf"/>
</dbReference>
<dbReference type="GO" id="GO:0003676">
    <property type="term" value="F:nucleic acid binding"/>
    <property type="evidence" value="ECO:0007669"/>
    <property type="project" value="InterPro"/>
</dbReference>
<evidence type="ECO:0000259" key="2">
    <source>
        <dbReference type="Pfam" id="PF13966"/>
    </source>
</evidence>
<dbReference type="Gene3D" id="3.30.420.10">
    <property type="entry name" value="Ribonuclease H-like superfamily/Ribonuclease H"/>
    <property type="match status" value="1"/>
</dbReference>
<reference evidence="3" key="1">
    <citation type="submission" date="2023-05" db="EMBL/GenBank/DDBJ databases">
        <title>Genome and transcriptome analyses reveal genes involved in the formation of fine ridges on petal epidermal cells in Hibiscus trionum.</title>
        <authorList>
            <person name="Koshimizu S."/>
            <person name="Masuda S."/>
            <person name="Ishii T."/>
            <person name="Shirasu K."/>
            <person name="Hoshino A."/>
            <person name="Arita M."/>
        </authorList>
    </citation>
    <scope>NUCLEOTIDE SEQUENCE</scope>
    <source>
        <strain evidence="3">Hamamatsu line</strain>
    </source>
</reference>
<keyword evidence="4" id="KW-1185">Reference proteome</keyword>
<accession>A0A9W7H7R4</accession>
<dbReference type="Proteomes" id="UP001165190">
    <property type="component" value="Unassembled WGS sequence"/>
</dbReference>
<dbReference type="CDD" id="cd06222">
    <property type="entry name" value="RNase_H_like"/>
    <property type="match status" value="1"/>
</dbReference>
<dbReference type="SUPFAM" id="SSF53098">
    <property type="entry name" value="Ribonuclease H-like"/>
    <property type="match status" value="1"/>
</dbReference>